<name>A0A9W6QPR7_9PSEU</name>
<dbReference type="CDD" id="cd06170">
    <property type="entry name" value="LuxR_C_like"/>
    <property type="match status" value="1"/>
</dbReference>
<proteinExistence type="predicted"/>
<evidence type="ECO:0000259" key="3">
    <source>
        <dbReference type="PROSITE" id="PS50043"/>
    </source>
</evidence>
<dbReference type="Proteomes" id="UP001165042">
    <property type="component" value="Unassembled WGS sequence"/>
</dbReference>
<evidence type="ECO:0000256" key="2">
    <source>
        <dbReference type="ARBA" id="ARBA00022840"/>
    </source>
</evidence>
<accession>A0A9W6QPR7</accession>
<dbReference type="PANTHER" id="PTHR16305:SF35">
    <property type="entry name" value="TRANSCRIPTIONAL ACTIVATOR DOMAIN"/>
    <property type="match status" value="1"/>
</dbReference>
<dbReference type="InterPro" id="IPR041664">
    <property type="entry name" value="AAA_16"/>
</dbReference>
<reference evidence="4" key="1">
    <citation type="submission" date="2023-02" db="EMBL/GenBank/DDBJ databases">
        <title>Actinokineospora globicatena NBRC 15670.</title>
        <authorList>
            <person name="Ichikawa N."/>
            <person name="Sato H."/>
            <person name="Tonouchi N."/>
        </authorList>
    </citation>
    <scope>NUCLEOTIDE SEQUENCE</scope>
    <source>
        <strain evidence="4">NBRC 15670</strain>
    </source>
</reference>
<dbReference type="InterPro" id="IPR027417">
    <property type="entry name" value="P-loop_NTPase"/>
</dbReference>
<keyword evidence="2" id="KW-0067">ATP-binding</keyword>
<organism evidence="4 5">
    <name type="scientific">Actinokineospora globicatena</name>
    <dbReference type="NCBI Taxonomy" id="103729"/>
    <lineage>
        <taxon>Bacteria</taxon>
        <taxon>Bacillati</taxon>
        <taxon>Actinomycetota</taxon>
        <taxon>Actinomycetes</taxon>
        <taxon>Pseudonocardiales</taxon>
        <taxon>Pseudonocardiaceae</taxon>
        <taxon>Actinokineospora</taxon>
    </lineage>
</organism>
<dbReference type="Gene3D" id="3.40.50.300">
    <property type="entry name" value="P-loop containing nucleotide triphosphate hydrolases"/>
    <property type="match status" value="1"/>
</dbReference>
<dbReference type="GO" id="GO:0005737">
    <property type="term" value="C:cytoplasm"/>
    <property type="evidence" value="ECO:0007669"/>
    <property type="project" value="TreeGrafter"/>
</dbReference>
<sequence length="895" mass="94808">MVAVPPVLGRAQVIARCRSALADGGGLVLHGPAGIGKSLLLDVLVAGAGADLVLRTSPAAADRDLPHVALYDLFAKVLPVVELPAHLRAALDTALLRSAPEHPVDPLALRLAVVDLLRELAERHSVLLVLDDAQWLDPASAEVLAFAARRVVDNRVRVLVAERADGSPTTADLAPSPVTEVELTGIDADAVAELLRTRLVRPLSSATVGRVVAASAGNPFYALELGRALARHGGSVGADEPLPVPGKLRELVVDRLAPLPAQAWDVLRLVTVAVRPGLDLLPLGDPGLDAAVAAGVLVADEDGALRFSHALVAEVVAAEATAAQWTAAHARMAALVTDPIERARHRALATPRPDAPIAAELVEAARLATTRGAPATAADLLRLAAHRTPAPSIRAERLLGAARAAAEAGLTASAADLCRAVVRIAVGPTRAWARLLLFDLAGRDIVAFAGLLDEVAADAGDDPGLRCALLLRRAELAAHIGRTTEALAYLDQADVLATRADDPTLVIRSLIMRIPFAAASGPDTETDLCRRLTRHTAGLPLSEPVVYARVYLAIICLRRGDTPDAVDMLERLRHETEAAGRIRDLIMVLYSLTSAYERAGRCADARRTAVRGARLRVDVDQNPGIGLTLRAVAELNTGSLDEATTLLAQAEKADEQARDGEWAAYASGLRARVAVLRGEHRAAARLFGSCLATLREVGYTDPAMFLVDADLAESLAWAGQSDQADAVLQDARSRVAAQGRPVVTLGLDRATAVLAATAGDPRGAADTLRAHLPPTHPYPLELARAWFTLGTLERRARRKAAAREAMTESLRRYTTAGCTPWIDRIETELSKLDTQDAPLTPLETQIVDHLHQGASNRQIATALHLSVKAVEANLTRIYRKLGIRNRAELTPAPPA</sequence>
<dbReference type="PANTHER" id="PTHR16305">
    <property type="entry name" value="TESTICULAR SOLUBLE ADENYLYL CYCLASE"/>
    <property type="match status" value="1"/>
</dbReference>
<dbReference type="SUPFAM" id="SSF52540">
    <property type="entry name" value="P-loop containing nucleoside triphosphate hydrolases"/>
    <property type="match status" value="1"/>
</dbReference>
<keyword evidence="1" id="KW-0547">Nucleotide-binding</keyword>
<dbReference type="InterPro" id="IPR016032">
    <property type="entry name" value="Sig_transdc_resp-reg_C-effctor"/>
</dbReference>
<evidence type="ECO:0000256" key="1">
    <source>
        <dbReference type="ARBA" id="ARBA00022741"/>
    </source>
</evidence>
<keyword evidence="5" id="KW-1185">Reference proteome</keyword>
<dbReference type="AlphaFoldDB" id="A0A9W6QPR7"/>
<evidence type="ECO:0000313" key="5">
    <source>
        <dbReference type="Proteomes" id="UP001165042"/>
    </source>
</evidence>
<dbReference type="InterPro" id="IPR036388">
    <property type="entry name" value="WH-like_DNA-bd_sf"/>
</dbReference>
<dbReference type="GO" id="GO:0003677">
    <property type="term" value="F:DNA binding"/>
    <property type="evidence" value="ECO:0007669"/>
    <property type="project" value="InterPro"/>
</dbReference>
<dbReference type="SUPFAM" id="SSF46894">
    <property type="entry name" value="C-terminal effector domain of the bipartite response regulators"/>
    <property type="match status" value="1"/>
</dbReference>
<dbReference type="SMART" id="SM00421">
    <property type="entry name" value="HTH_LUXR"/>
    <property type="match status" value="1"/>
</dbReference>
<gene>
    <name evidence="4" type="ORF">Aglo03_51140</name>
</gene>
<dbReference type="GO" id="GO:0006355">
    <property type="term" value="P:regulation of DNA-templated transcription"/>
    <property type="evidence" value="ECO:0007669"/>
    <property type="project" value="InterPro"/>
</dbReference>
<dbReference type="GO" id="GO:0004016">
    <property type="term" value="F:adenylate cyclase activity"/>
    <property type="evidence" value="ECO:0007669"/>
    <property type="project" value="TreeGrafter"/>
</dbReference>
<dbReference type="InterPro" id="IPR011990">
    <property type="entry name" value="TPR-like_helical_dom_sf"/>
</dbReference>
<comment type="caution">
    <text evidence="4">The sequence shown here is derived from an EMBL/GenBank/DDBJ whole genome shotgun (WGS) entry which is preliminary data.</text>
</comment>
<dbReference type="Gene3D" id="1.10.10.10">
    <property type="entry name" value="Winged helix-like DNA-binding domain superfamily/Winged helix DNA-binding domain"/>
    <property type="match status" value="1"/>
</dbReference>
<evidence type="ECO:0000313" key="4">
    <source>
        <dbReference type="EMBL" id="GLW94298.1"/>
    </source>
</evidence>
<dbReference type="SUPFAM" id="SSF48452">
    <property type="entry name" value="TPR-like"/>
    <property type="match status" value="2"/>
</dbReference>
<dbReference type="Pfam" id="PF13191">
    <property type="entry name" value="AAA_16"/>
    <property type="match status" value="1"/>
</dbReference>
<dbReference type="Gene3D" id="1.25.40.10">
    <property type="entry name" value="Tetratricopeptide repeat domain"/>
    <property type="match status" value="1"/>
</dbReference>
<feature type="domain" description="HTH luxR-type" evidence="3">
    <location>
        <begin position="832"/>
        <end position="895"/>
    </location>
</feature>
<dbReference type="GO" id="GO:0005524">
    <property type="term" value="F:ATP binding"/>
    <property type="evidence" value="ECO:0007669"/>
    <property type="project" value="UniProtKB-KW"/>
</dbReference>
<dbReference type="EMBL" id="BSSD01000008">
    <property type="protein sequence ID" value="GLW94298.1"/>
    <property type="molecule type" value="Genomic_DNA"/>
</dbReference>
<dbReference type="RefSeq" id="WP_285612413.1">
    <property type="nucleotide sequence ID" value="NZ_BSSD01000008.1"/>
</dbReference>
<dbReference type="Pfam" id="PF00196">
    <property type="entry name" value="GerE"/>
    <property type="match status" value="1"/>
</dbReference>
<dbReference type="InterPro" id="IPR000792">
    <property type="entry name" value="Tscrpt_reg_LuxR_C"/>
</dbReference>
<protein>
    <submittedName>
        <fullName evidence="4">Transcriptional regulator</fullName>
    </submittedName>
</protein>
<dbReference type="PROSITE" id="PS50043">
    <property type="entry name" value="HTH_LUXR_2"/>
    <property type="match status" value="1"/>
</dbReference>